<organism evidence="1 2">
    <name type="scientific">Dreissena polymorpha</name>
    <name type="common">Zebra mussel</name>
    <name type="synonym">Mytilus polymorpha</name>
    <dbReference type="NCBI Taxonomy" id="45954"/>
    <lineage>
        <taxon>Eukaryota</taxon>
        <taxon>Metazoa</taxon>
        <taxon>Spiralia</taxon>
        <taxon>Lophotrochozoa</taxon>
        <taxon>Mollusca</taxon>
        <taxon>Bivalvia</taxon>
        <taxon>Autobranchia</taxon>
        <taxon>Heteroconchia</taxon>
        <taxon>Euheterodonta</taxon>
        <taxon>Imparidentia</taxon>
        <taxon>Neoheterodontei</taxon>
        <taxon>Myida</taxon>
        <taxon>Dreissenoidea</taxon>
        <taxon>Dreissenidae</taxon>
        <taxon>Dreissena</taxon>
    </lineage>
</organism>
<dbReference type="EMBL" id="JAIWYP010000006">
    <property type="protein sequence ID" value="KAH3808558.1"/>
    <property type="molecule type" value="Genomic_DNA"/>
</dbReference>
<reference evidence="1" key="1">
    <citation type="journal article" date="2019" name="bioRxiv">
        <title>The Genome of the Zebra Mussel, Dreissena polymorpha: A Resource for Invasive Species Research.</title>
        <authorList>
            <person name="McCartney M.A."/>
            <person name="Auch B."/>
            <person name="Kono T."/>
            <person name="Mallez S."/>
            <person name="Zhang Y."/>
            <person name="Obille A."/>
            <person name="Becker A."/>
            <person name="Abrahante J.E."/>
            <person name="Garbe J."/>
            <person name="Badalamenti J.P."/>
            <person name="Herman A."/>
            <person name="Mangelson H."/>
            <person name="Liachko I."/>
            <person name="Sullivan S."/>
            <person name="Sone E.D."/>
            <person name="Koren S."/>
            <person name="Silverstein K.A.T."/>
            <person name="Beckman K.B."/>
            <person name="Gohl D.M."/>
        </authorList>
    </citation>
    <scope>NUCLEOTIDE SEQUENCE</scope>
    <source>
        <strain evidence="1">Duluth1</strain>
        <tissue evidence="1">Whole animal</tissue>
    </source>
</reference>
<evidence type="ECO:0000313" key="2">
    <source>
        <dbReference type="Proteomes" id="UP000828390"/>
    </source>
</evidence>
<protein>
    <submittedName>
        <fullName evidence="1">Uncharacterized protein</fullName>
    </submittedName>
</protein>
<reference evidence="1" key="2">
    <citation type="submission" date="2020-11" db="EMBL/GenBank/DDBJ databases">
        <authorList>
            <person name="McCartney M.A."/>
            <person name="Auch B."/>
            <person name="Kono T."/>
            <person name="Mallez S."/>
            <person name="Becker A."/>
            <person name="Gohl D.M."/>
            <person name="Silverstein K.A.T."/>
            <person name="Koren S."/>
            <person name="Bechman K.B."/>
            <person name="Herman A."/>
            <person name="Abrahante J.E."/>
            <person name="Garbe J."/>
        </authorList>
    </citation>
    <scope>NUCLEOTIDE SEQUENCE</scope>
    <source>
        <strain evidence="1">Duluth1</strain>
        <tissue evidence="1">Whole animal</tissue>
    </source>
</reference>
<proteinExistence type="predicted"/>
<name>A0A9D4G4H8_DREPO</name>
<comment type="caution">
    <text evidence="1">The sequence shown here is derived from an EMBL/GenBank/DDBJ whole genome shotgun (WGS) entry which is preliminary data.</text>
</comment>
<dbReference type="Proteomes" id="UP000828390">
    <property type="component" value="Unassembled WGS sequence"/>
</dbReference>
<keyword evidence="2" id="KW-1185">Reference proteome</keyword>
<gene>
    <name evidence="1" type="ORF">DPMN_136915</name>
</gene>
<accession>A0A9D4G4H8</accession>
<evidence type="ECO:0000313" key="1">
    <source>
        <dbReference type="EMBL" id="KAH3808558.1"/>
    </source>
</evidence>
<sequence>MPLIQFVLSLQDVSVLPNVACQSQSCHDEGMQRRWIHLLFRQLKNPGCIFTNTDRPVSLLTPRLSAGRRDYVRENVRSFLSACSRKSFRWKTARGIKLLL</sequence>
<dbReference type="AlphaFoldDB" id="A0A9D4G4H8"/>